<dbReference type="Gene3D" id="1.10.8.10">
    <property type="entry name" value="DNA helicase RuvA subunit, C-terminal domain"/>
    <property type="match status" value="1"/>
</dbReference>
<gene>
    <name evidence="3" type="ORF">CAOG_009894</name>
</gene>
<organism evidence="3 4">
    <name type="scientific">Capsaspora owczarzaki (strain ATCC 30864)</name>
    <dbReference type="NCBI Taxonomy" id="595528"/>
    <lineage>
        <taxon>Eukaryota</taxon>
        <taxon>Filasterea</taxon>
        <taxon>Capsaspora</taxon>
    </lineage>
</organism>
<feature type="compositionally biased region" description="Low complexity" evidence="1">
    <location>
        <begin position="75"/>
        <end position="87"/>
    </location>
</feature>
<feature type="region of interest" description="Disordered" evidence="1">
    <location>
        <begin position="383"/>
        <end position="465"/>
    </location>
</feature>
<accession>A0A0D2WTZ3</accession>
<keyword evidence="4" id="KW-1185">Reference proteome</keyword>
<dbReference type="SUPFAM" id="SSF46934">
    <property type="entry name" value="UBA-like"/>
    <property type="match status" value="1"/>
</dbReference>
<evidence type="ECO:0000313" key="3">
    <source>
        <dbReference type="EMBL" id="KJE95238.1"/>
    </source>
</evidence>
<dbReference type="EMBL" id="KE346368">
    <property type="protein sequence ID" value="KJE95238.1"/>
    <property type="molecule type" value="Genomic_DNA"/>
</dbReference>
<evidence type="ECO:0000256" key="1">
    <source>
        <dbReference type="SAM" id="MobiDB-lite"/>
    </source>
</evidence>
<dbReference type="InterPro" id="IPR009060">
    <property type="entry name" value="UBA-like_sf"/>
</dbReference>
<dbReference type="OrthoDB" id="661148at2759"/>
<protein>
    <recommendedName>
        <fullName evidence="5">UBA domain-containing protein</fullName>
    </recommendedName>
</protein>
<feature type="region of interest" description="Disordered" evidence="1">
    <location>
        <begin position="75"/>
        <end position="106"/>
    </location>
</feature>
<feature type="signal peptide" evidence="2">
    <location>
        <begin position="1"/>
        <end position="25"/>
    </location>
</feature>
<feature type="compositionally biased region" description="Polar residues" evidence="1">
    <location>
        <begin position="431"/>
        <end position="442"/>
    </location>
</feature>
<evidence type="ECO:0000256" key="2">
    <source>
        <dbReference type="SAM" id="SignalP"/>
    </source>
</evidence>
<evidence type="ECO:0008006" key="5">
    <source>
        <dbReference type="Google" id="ProtNLM"/>
    </source>
</evidence>
<reference evidence="4" key="1">
    <citation type="submission" date="2011-02" db="EMBL/GenBank/DDBJ databases">
        <title>The Genome Sequence of Capsaspora owczarzaki ATCC 30864.</title>
        <authorList>
            <person name="Russ C."/>
            <person name="Cuomo C."/>
            <person name="Burger G."/>
            <person name="Gray M.W."/>
            <person name="Holland P.W.H."/>
            <person name="King N."/>
            <person name="Lang F.B.F."/>
            <person name="Roger A.J."/>
            <person name="Ruiz-Trillo I."/>
            <person name="Young S.K."/>
            <person name="Zeng Q."/>
            <person name="Gargeya S."/>
            <person name="Alvarado L."/>
            <person name="Berlin A."/>
            <person name="Chapman S.B."/>
            <person name="Chen Z."/>
            <person name="Freedman E."/>
            <person name="Gellesch M."/>
            <person name="Goldberg J."/>
            <person name="Griggs A."/>
            <person name="Gujja S."/>
            <person name="Heilman E."/>
            <person name="Heiman D."/>
            <person name="Howarth C."/>
            <person name="Mehta T."/>
            <person name="Neiman D."/>
            <person name="Pearson M."/>
            <person name="Roberts A."/>
            <person name="Saif S."/>
            <person name="Shea T."/>
            <person name="Shenoy N."/>
            <person name="Sisk P."/>
            <person name="Stolte C."/>
            <person name="Sykes S."/>
            <person name="White J."/>
            <person name="Yandava C."/>
            <person name="Haas B."/>
            <person name="Nusbaum C."/>
            <person name="Birren B."/>
        </authorList>
    </citation>
    <scope>NUCLEOTIDE SEQUENCE</scope>
    <source>
        <strain evidence="4">ATCC 30864</strain>
    </source>
</reference>
<dbReference type="AlphaFoldDB" id="A0A0D2WTZ3"/>
<dbReference type="InParanoid" id="A0A0D2WTZ3"/>
<name>A0A0D2WTZ3_CAPO3</name>
<dbReference type="CDD" id="cd14319">
    <property type="entry name" value="UBA_NBR1"/>
    <property type="match status" value="1"/>
</dbReference>
<dbReference type="SUPFAM" id="SSF54277">
    <property type="entry name" value="CAD &amp; PB1 domains"/>
    <property type="match status" value="1"/>
</dbReference>
<evidence type="ECO:0000313" key="4">
    <source>
        <dbReference type="Proteomes" id="UP000008743"/>
    </source>
</evidence>
<feature type="compositionally biased region" description="Low complexity" evidence="1">
    <location>
        <begin position="386"/>
        <end position="419"/>
    </location>
</feature>
<dbReference type="Proteomes" id="UP000008743">
    <property type="component" value="Unassembled WGS sequence"/>
</dbReference>
<proteinExistence type="predicted"/>
<feature type="chain" id="PRO_5002254797" description="UBA domain-containing protein" evidence="2">
    <location>
        <begin position="26"/>
        <end position="544"/>
    </location>
</feature>
<sequence>MRFPFTHSFFFCFSLPNMLFIRVQFSPTDDDPTQVQLQQLQSQPQASSEPRMLALSDDVTLETLLGILKHADATTTPTTRARSTTDAFADDDAPVSASSSSSSSEDFALLPSPSLLKYLDVDGDLITLACEEDWQEAKLHGLHPRDHVLQLVVNASEPSAWPPLPQDAQQRYAEILLNSSEDDDYMFVAPSRANVAESPAAIAANEQVQQDRNEDASPALAAAAVAAVAAAAAAAEEDSPLVVLDDEPVFNCNAQAPAEAQEEQVTLPVVVADIVAPLPTVPCVHGSIPPRDPLDQMQAKFDDFKRSDFVRRCGESKDSAKEALKETLVELKQLKDQLKQDIKPKAAAVAAAILEALKDFGDFTERQFNAIKEAIAEVLERHDDSSASAAAPAESASDEASSSNNDNSASAAVEALAQAPRNDADADSSRTSKNMNNTNEQVAAQGEESLARPDSVYGREATAPPQEMETFYRSRSSVEGVSTVAPALALIAREASAEGVDARIHKWSHELIRLSEIGFDDVDRNIGLLEECNGDLSLVIQRLL</sequence>
<keyword evidence="2" id="KW-0732">Signal</keyword>
<feature type="compositionally biased region" description="Low complexity" evidence="1">
    <location>
        <begin position="94"/>
        <end position="106"/>
    </location>
</feature>